<dbReference type="GO" id="GO:0048024">
    <property type="term" value="P:regulation of mRNA splicing, via spliceosome"/>
    <property type="evidence" value="ECO:0007669"/>
    <property type="project" value="TreeGrafter"/>
</dbReference>
<dbReference type="Pfam" id="PF14709">
    <property type="entry name" value="DND1_DSRM"/>
    <property type="match status" value="1"/>
</dbReference>
<keyword evidence="1" id="KW-0694">RNA-binding</keyword>
<dbReference type="AlphaFoldDB" id="A0A3P7DCB9"/>
<dbReference type="EMBL" id="UYWW01000151">
    <property type="protein sequence ID" value="VDM07500.1"/>
    <property type="molecule type" value="Genomic_DNA"/>
</dbReference>
<dbReference type="PROSITE" id="PS50174">
    <property type="entry name" value="G_PATCH"/>
    <property type="match status" value="1"/>
</dbReference>
<dbReference type="Gene3D" id="3.30.160.20">
    <property type="match status" value="1"/>
</dbReference>
<dbReference type="FunCoup" id="A0A3P7DCB9">
    <property type="interactions" value="219"/>
</dbReference>
<feature type="region of interest" description="Disordered" evidence="2">
    <location>
        <begin position="44"/>
        <end position="112"/>
    </location>
</feature>
<feature type="compositionally biased region" description="Basic and acidic residues" evidence="2">
    <location>
        <begin position="343"/>
        <end position="376"/>
    </location>
</feature>
<dbReference type="SMART" id="SM00443">
    <property type="entry name" value="G_patch"/>
    <property type="match status" value="1"/>
</dbReference>
<dbReference type="Proteomes" id="UP000270924">
    <property type="component" value="Unassembled WGS sequence"/>
</dbReference>
<dbReference type="InterPro" id="IPR032922">
    <property type="entry name" value="SON"/>
</dbReference>
<evidence type="ECO:0000259" key="3">
    <source>
        <dbReference type="PROSITE" id="PS50137"/>
    </source>
</evidence>
<protein>
    <recommendedName>
        <fullName evidence="7">G-patch domain-containing protein</fullName>
    </recommendedName>
</protein>
<evidence type="ECO:0008006" key="7">
    <source>
        <dbReference type="Google" id="ProtNLM"/>
    </source>
</evidence>
<evidence type="ECO:0000313" key="5">
    <source>
        <dbReference type="EMBL" id="VDM07500.1"/>
    </source>
</evidence>
<keyword evidence="6" id="KW-1185">Reference proteome</keyword>
<feature type="compositionally biased region" description="Basic and acidic residues" evidence="2">
    <location>
        <begin position="309"/>
        <end position="321"/>
    </location>
</feature>
<feature type="region of interest" description="Disordered" evidence="2">
    <location>
        <begin position="608"/>
        <end position="636"/>
    </location>
</feature>
<feature type="compositionally biased region" description="Basic and acidic residues" evidence="2">
    <location>
        <begin position="533"/>
        <end position="552"/>
    </location>
</feature>
<organism evidence="5 6">
    <name type="scientific">Wuchereria bancrofti</name>
    <dbReference type="NCBI Taxonomy" id="6293"/>
    <lineage>
        <taxon>Eukaryota</taxon>
        <taxon>Metazoa</taxon>
        <taxon>Ecdysozoa</taxon>
        <taxon>Nematoda</taxon>
        <taxon>Chromadorea</taxon>
        <taxon>Rhabditida</taxon>
        <taxon>Spirurina</taxon>
        <taxon>Spiruromorpha</taxon>
        <taxon>Filarioidea</taxon>
        <taxon>Onchocercidae</taxon>
        <taxon>Wuchereria</taxon>
    </lineage>
</organism>
<dbReference type="CDD" id="cd19870">
    <property type="entry name" value="DSRM_SON-like"/>
    <property type="match status" value="1"/>
</dbReference>
<feature type="compositionally biased region" description="Basic and acidic residues" evidence="2">
    <location>
        <begin position="625"/>
        <end position="636"/>
    </location>
</feature>
<proteinExistence type="predicted"/>
<feature type="region of interest" description="Disordered" evidence="2">
    <location>
        <begin position="232"/>
        <end position="282"/>
    </location>
</feature>
<feature type="compositionally biased region" description="Basic and acidic residues" evidence="2">
    <location>
        <begin position="253"/>
        <end position="262"/>
    </location>
</feature>
<feature type="domain" description="G-patch" evidence="4">
    <location>
        <begin position="1032"/>
        <end position="1078"/>
    </location>
</feature>
<sequence>MAKEEEEEVKPSSSDAIIASLINEVRKTNEPFDVKSLIGGKLEVTTKGETRSDETLSSSHGYCKKLKRHRDKKSKKSKKSKYKLRYKSKSPSRKRKKHRSRSHSTSIEGKTYHESTEKFVTYTIPPSVEAVMEKISDDEDDLPVGADFLSVNASSSKMDGKNTLFQVIPNAAQNKTREFNVNEEVFPLAKKKKKSESPPVLKKPRPLSEILAKVRAERDSTFIPRNIKLKQENGKSVSGSATDVVSHIIPKNDSAKHDDVEYGPRPVEALGTQPISEDEDELQLSPLKVKQTEASKFIKIATISKVLFGDEKRGQMGKDGEIAVSDASAGPSFSNDDTVDELIAEKHSKLERRMSGDESETRRKTDEKKRKKESRDKKHGKRYSKHNSSLSSDSEKEWKLLEKKNKVKEHSRYSGREFDKIRRRPGSFYVQSYYVDSNKRVHEGSKWQWNRGEKDLKEKTTTLSIHTRSKGWRQIHSLKSPYTERKRKRSPSSSCSRSHSRTRSLSSTSSRSSHSSHYRKVRSSYRAHNHYYYHRDRESNSKKRSDDESYSHKIDKKKLLEIAQRNAAQMAQLGYLPNTLETKAQLKAGGQSVDQLVDFCQRLQRSQDKAARREKGEAVSSDEDLAPRKKRGEDDTDFLKHPFALKPAAPITINIPNSIPLPIKTPAQRTLEESQLRITYPVSSGAQHREKDNGWIPVKKEEIPSVCSPMQKARLASVSKEKEKIFNTFEIVAAESFVLPPPPTPPILASFTQSASSLLNLPPPPPPPDLLSGSCNASQNQQQKSSLGLNYGNVVTVPEEESVFREPEPLHHTPANVGRVMAKRIKASKLLAKDPNDYEARHLLKEADDQATFSIIQIIKVVEKSARFCARSFSKSGVNAGCGFMCATISAHYYRRHIINSTFQTFRSFRDFKIRAWAESKKNLPGKFTGTTGVNILKADQLGPDDSRFSVWAKKYLKWFTVDIPSSTSCFGRKVLKVDEQLSTTRNRLLMVLLSVTDDGKGFISTVADVLTFLNSDHTAVGDFLKQTNAVNSGVGLKLMQKMGWTPGEGLGKGRDGPLEPLVLDIKSDRKGLVASEELPELKKLRPNSGKNLTGKHPVSVLMELCSKKRWHAPQFTCLESGPSNNRRFLWKAVVNGVEYQPSVPSTSKKTGKAQACQVVLQSLGLVPRDPLLPVIL</sequence>
<name>A0A3P7DCB9_WUCBA</name>
<dbReference type="GO" id="GO:0003723">
    <property type="term" value="F:RNA binding"/>
    <property type="evidence" value="ECO:0007669"/>
    <property type="project" value="UniProtKB-UniRule"/>
</dbReference>
<gene>
    <name evidence="5" type="ORF">WBA_LOCUS886</name>
</gene>
<dbReference type="Pfam" id="PF01585">
    <property type="entry name" value="G-patch"/>
    <property type="match status" value="1"/>
</dbReference>
<feature type="compositionally biased region" description="Polar residues" evidence="2">
    <location>
        <begin position="234"/>
        <end position="243"/>
    </location>
</feature>
<dbReference type="SMART" id="SM00358">
    <property type="entry name" value="DSRM"/>
    <property type="match status" value="1"/>
</dbReference>
<dbReference type="InterPro" id="IPR000467">
    <property type="entry name" value="G_patch_dom"/>
</dbReference>
<dbReference type="PANTHER" id="PTHR46528:SF1">
    <property type="entry name" value="PROTEIN SON"/>
    <property type="match status" value="1"/>
</dbReference>
<dbReference type="InParanoid" id="A0A3P7DCB9"/>
<feature type="compositionally biased region" description="Low complexity" evidence="2">
    <location>
        <begin position="491"/>
        <end position="513"/>
    </location>
</feature>
<evidence type="ECO:0000256" key="1">
    <source>
        <dbReference type="PROSITE-ProRule" id="PRU00266"/>
    </source>
</evidence>
<feature type="compositionally biased region" description="Basic residues" evidence="2">
    <location>
        <begin position="514"/>
        <end position="532"/>
    </location>
</feature>
<accession>A0A3P7DCB9</accession>
<feature type="compositionally biased region" description="Basic residues" evidence="2">
    <location>
        <begin position="62"/>
        <end position="102"/>
    </location>
</feature>
<feature type="compositionally biased region" description="Basic and acidic residues" evidence="2">
    <location>
        <begin position="608"/>
        <end position="617"/>
    </location>
</feature>
<reference evidence="5 6" key="1">
    <citation type="submission" date="2018-11" db="EMBL/GenBank/DDBJ databases">
        <authorList>
            <consortium name="Pathogen Informatics"/>
        </authorList>
    </citation>
    <scope>NUCLEOTIDE SEQUENCE [LARGE SCALE GENOMIC DNA]</scope>
</reference>
<dbReference type="GO" id="GO:0051726">
    <property type="term" value="P:regulation of cell cycle"/>
    <property type="evidence" value="ECO:0007669"/>
    <property type="project" value="InterPro"/>
</dbReference>
<dbReference type="InterPro" id="IPR014720">
    <property type="entry name" value="dsRBD_dom"/>
</dbReference>
<dbReference type="PANTHER" id="PTHR46528">
    <property type="entry name" value="PROTEIN SON"/>
    <property type="match status" value="1"/>
</dbReference>
<dbReference type="SUPFAM" id="SSF54768">
    <property type="entry name" value="dsRNA-binding domain-like"/>
    <property type="match status" value="1"/>
</dbReference>
<feature type="region of interest" description="Disordered" evidence="2">
    <location>
        <begin position="309"/>
        <end position="397"/>
    </location>
</feature>
<dbReference type="PROSITE" id="PS50137">
    <property type="entry name" value="DS_RBD"/>
    <property type="match status" value="1"/>
</dbReference>
<feature type="region of interest" description="Disordered" evidence="2">
    <location>
        <begin position="460"/>
        <end position="552"/>
    </location>
</feature>
<feature type="domain" description="DRBM" evidence="3">
    <location>
        <begin position="1097"/>
        <end position="1166"/>
    </location>
</feature>
<evidence type="ECO:0000259" key="4">
    <source>
        <dbReference type="PROSITE" id="PS50174"/>
    </source>
</evidence>
<dbReference type="OMA" id="GSKWQWN"/>
<evidence type="ECO:0000313" key="6">
    <source>
        <dbReference type="Proteomes" id="UP000270924"/>
    </source>
</evidence>
<evidence type="ECO:0000256" key="2">
    <source>
        <dbReference type="SAM" id="MobiDB-lite"/>
    </source>
</evidence>
<dbReference type="OrthoDB" id="786951at2759"/>
<feature type="compositionally biased region" description="Basic and acidic residues" evidence="2">
    <location>
        <begin position="44"/>
        <end position="54"/>
    </location>
</feature>